<comment type="pathway">
    <text evidence="2 13">tRNA modification; tRNA-queuosine biosynthesis.</text>
</comment>
<evidence type="ECO:0000256" key="3">
    <source>
        <dbReference type="ARBA" id="ARBA00011245"/>
    </source>
</evidence>
<name>A0A085JAV4_9GAMM</name>
<dbReference type="Pfam" id="PF02547">
    <property type="entry name" value="Queuosine_synth"/>
    <property type="match status" value="1"/>
</dbReference>
<sequence length="356" mass="39196">MRVADFNFELPESLIAHYPRAERSSCRLLSLDGPTGELTHGVFTDVLEKLHAGDLLVFNNTRVIPARVFGRKASGGKIEMLVERVLDEHRVLAHVRASKAPKPGSDLLLGDDESVKATMVARHDTLFEIAFDDERTVLEILNQVGHMPLPPYIDRPDEESDRELYQTVYSARPGAVAAPTAGLHFDGGLLEALRAKGVEMAFVTLHVGAGTFQPVRVDSIEDHIMHSEYAEVPQDVVDAVLACKARGNKVVAVGTTSVRSLESAAQAAGESLIAPFFDDTQIFIYPGYQYQVIDALITNFHLPESTLIMLVSAFAGYRNTMQAYQQAVAEQYRFFSYGDAMFITKNPQAAEQQVGE</sequence>
<dbReference type="EC" id="2.4.99.17" evidence="10 13"/>
<dbReference type="GO" id="GO:0005737">
    <property type="term" value="C:cytoplasm"/>
    <property type="evidence" value="ECO:0007669"/>
    <property type="project" value="UniProtKB-SubCell"/>
</dbReference>
<dbReference type="GO" id="GO:0051075">
    <property type="term" value="F:S-adenosylmethionine:tRNA ribosyltransferase-isomerase activity"/>
    <property type="evidence" value="ECO:0007669"/>
    <property type="project" value="UniProtKB-EC"/>
</dbReference>
<comment type="similarity">
    <text evidence="9 13">Belongs to the QueA family.</text>
</comment>
<evidence type="ECO:0000256" key="11">
    <source>
        <dbReference type="ARBA" id="ARBA00069325"/>
    </source>
</evidence>
<dbReference type="EMBL" id="JMPR01000046">
    <property type="protein sequence ID" value="KFD17600.1"/>
    <property type="molecule type" value="Genomic_DNA"/>
</dbReference>
<comment type="caution">
    <text evidence="14">The sequence shown here is derived from an EMBL/GenBank/DDBJ whole genome shotgun (WGS) entry which is preliminary data.</text>
</comment>
<keyword evidence="5 13" id="KW-0808">Transferase</keyword>
<keyword evidence="15" id="KW-1185">Reference proteome</keyword>
<evidence type="ECO:0000313" key="15">
    <source>
        <dbReference type="Proteomes" id="UP000028602"/>
    </source>
</evidence>
<dbReference type="NCBIfam" id="NF001140">
    <property type="entry name" value="PRK00147.1"/>
    <property type="match status" value="1"/>
</dbReference>
<dbReference type="AlphaFoldDB" id="A0A085JAV4"/>
<evidence type="ECO:0000256" key="4">
    <source>
        <dbReference type="ARBA" id="ARBA00022490"/>
    </source>
</evidence>
<dbReference type="InterPro" id="IPR042118">
    <property type="entry name" value="QueA_dom1"/>
</dbReference>
<evidence type="ECO:0000256" key="8">
    <source>
        <dbReference type="ARBA" id="ARBA00052751"/>
    </source>
</evidence>
<gene>
    <name evidence="13 14" type="primary">queA</name>
    <name evidence="14" type="ORF">GTPT_3007</name>
</gene>
<protein>
    <recommendedName>
        <fullName evidence="11 13">S-adenosylmethionine:tRNA ribosyltransferase-isomerase</fullName>
        <ecNumber evidence="10 13">2.4.99.17</ecNumber>
    </recommendedName>
    <alternativeName>
        <fullName evidence="12 13">Queuosine biosynthesis protein QueA</fullName>
    </alternativeName>
</protein>
<evidence type="ECO:0000256" key="9">
    <source>
        <dbReference type="ARBA" id="ARBA00061210"/>
    </source>
</evidence>
<evidence type="ECO:0000256" key="5">
    <source>
        <dbReference type="ARBA" id="ARBA00022679"/>
    </source>
</evidence>
<evidence type="ECO:0000256" key="13">
    <source>
        <dbReference type="HAMAP-Rule" id="MF_00113"/>
    </source>
</evidence>
<dbReference type="Proteomes" id="UP000028602">
    <property type="component" value="Unassembled WGS sequence"/>
</dbReference>
<comment type="subcellular location">
    <subcellularLocation>
        <location evidence="1 13">Cytoplasm</location>
    </subcellularLocation>
</comment>
<dbReference type="InterPro" id="IPR042119">
    <property type="entry name" value="QueA_dom2"/>
</dbReference>
<dbReference type="PANTHER" id="PTHR30307">
    <property type="entry name" value="S-ADENOSYLMETHIONINE:TRNA RIBOSYLTRANSFERASE-ISOMERASE"/>
    <property type="match status" value="1"/>
</dbReference>
<accession>A0A085JAV4</accession>
<organism evidence="14 15">
    <name type="scientific">Tatumella ptyseos ATCC 33301</name>
    <dbReference type="NCBI Taxonomy" id="1005995"/>
    <lineage>
        <taxon>Bacteria</taxon>
        <taxon>Pseudomonadati</taxon>
        <taxon>Pseudomonadota</taxon>
        <taxon>Gammaproteobacteria</taxon>
        <taxon>Enterobacterales</taxon>
        <taxon>Erwiniaceae</taxon>
        <taxon>Tatumella</taxon>
    </lineage>
</organism>
<evidence type="ECO:0000256" key="7">
    <source>
        <dbReference type="ARBA" id="ARBA00022785"/>
    </source>
</evidence>
<evidence type="ECO:0000256" key="2">
    <source>
        <dbReference type="ARBA" id="ARBA00004691"/>
    </source>
</evidence>
<proteinExistence type="inferred from homology"/>
<dbReference type="NCBIfam" id="TIGR00113">
    <property type="entry name" value="queA"/>
    <property type="match status" value="1"/>
</dbReference>
<keyword evidence="6 13" id="KW-0949">S-adenosyl-L-methionine</keyword>
<dbReference type="FunFam" id="2.40.10.240:FF:000001">
    <property type="entry name" value="S-adenosylmethionine:tRNA ribosyltransferase-isomerase"/>
    <property type="match status" value="1"/>
</dbReference>
<dbReference type="InterPro" id="IPR003699">
    <property type="entry name" value="QueA"/>
</dbReference>
<evidence type="ECO:0000256" key="12">
    <source>
        <dbReference type="ARBA" id="ARBA00076160"/>
    </source>
</evidence>
<dbReference type="Gene3D" id="2.40.10.240">
    <property type="entry name" value="QueA-like"/>
    <property type="match status" value="1"/>
</dbReference>
<keyword evidence="4 13" id="KW-0963">Cytoplasm</keyword>
<evidence type="ECO:0000256" key="6">
    <source>
        <dbReference type="ARBA" id="ARBA00022691"/>
    </source>
</evidence>
<dbReference type="eggNOG" id="COG0809">
    <property type="taxonomic scope" value="Bacteria"/>
</dbReference>
<dbReference type="GO" id="GO:0008616">
    <property type="term" value="P:tRNA queuosine(34) biosynthetic process"/>
    <property type="evidence" value="ECO:0007669"/>
    <property type="project" value="UniProtKB-UniRule"/>
</dbReference>
<dbReference type="OrthoDB" id="9805933at2"/>
<comment type="function">
    <text evidence="13">Transfers and isomerizes the ribose moiety from AdoMet to the 7-aminomethyl group of 7-deazaguanine (preQ1-tRNA) to give epoxyqueuosine (oQ-tRNA).</text>
</comment>
<dbReference type="UniPathway" id="UPA00392"/>
<reference evidence="14 15" key="1">
    <citation type="submission" date="2014-05" db="EMBL/GenBank/DDBJ databases">
        <title>ATOL: Assembling a taxonomically balanced genome-scale reconstruction of the evolutionary history of the Enterobacteriaceae.</title>
        <authorList>
            <person name="Plunkett G.III."/>
            <person name="Neeno-Eckwall E.C."/>
            <person name="Glasner J.D."/>
            <person name="Perna N.T."/>
        </authorList>
    </citation>
    <scope>NUCLEOTIDE SEQUENCE [LARGE SCALE GENOMIC DNA]</scope>
    <source>
        <strain evidence="14 15">ATCC 33301</strain>
    </source>
</reference>
<dbReference type="PANTHER" id="PTHR30307:SF0">
    <property type="entry name" value="S-ADENOSYLMETHIONINE:TRNA RIBOSYLTRANSFERASE-ISOMERASE"/>
    <property type="match status" value="1"/>
</dbReference>
<keyword evidence="7 13" id="KW-0671">Queuosine biosynthesis</keyword>
<comment type="subunit">
    <text evidence="3 13">Monomer.</text>
</comment>
<evidence type="ECO:0000256" key="10">
    <source>
        <dbReference type="ARBA" id="ARBA00066503"/>
    </source>
</evidence>
<dbReference type="RefSeq" id="WP_029989970.1">
    <property type="nucleotide sequence ID" value="NZ_ATMJ01000013.1"/>
</dbReference>
<keyword evidence="14" id="KW-0413">Isomerase</keyword>
<dbReference type="Gene3D" id="3.40.1780.10">
    <property type="entry name" value="QueA-like"/>
    <property type="match status" value="1"/>
</dbReference>
<dbReference type="HAMAP" id="MF_00113">
    <property type="entry name" value="QueA"/>
    <property type="match status" value="1"/>
</dbReference>
<dbReference type="InterPro" id="IPR036100">
    <property type="entry name" value="QueA_sf"/>
</dbReference>
<dbReference type="SUPFAM" id="SSF111337">
    <property type="entry name" value="QueA-like"/>
    <property type="match status" value="1"/>
</dbReference>
<dbReference type="FunFam" id="3.40.1780.10:FF:000001">
    <property type="entry name" value="S-adenosylmethionine:tRNA ribosyltransferase-isomerase"/>
    <property type="match status" value="1"/>
</dbReference>
<evidence type="ECO:0000313" key="14">
    <source>
        <dbReference type="EMBL" id="KFD17600.1"/>
    </source>
</evidence>
<evidence type="ECO:0000256" key="1">
    <source>
        <dbReference type="ARBA" id="ARBA00004496"/>
    </source>
</evidence>
<comment type="catalytic activity">
    <reaction evidence="8 13">
        <text>7-aminomethyl-7-carbaguanosine(34) in tRNA + S-adenosyl-L-methionine = epoxyqueuosine(34) in tRNA + adenine + L-methionine + 2 H(+)</text>
        <dbReference type="Rhea" id="RHEA:32155"/>
        <dbReference type="Rhea" id="RHEA-COMP:10342"/>
        <dbReference type="Rhea" id="RHEA-COMP:18582"/>
        <dbReference type="ChEBI" id="CHEBI:15378"/>
        <dbReference type="ChEBI" id="CHEBI:16708"/>
        <dbReference type="ChEBI" id="CHEBI:57844"/>
        <dbReference type="ChEBI" id="CHEBI:59789"/>
        <dbReference type="ChEBI" id="CHEBI:82833"/>
        <dbReference type="ChEBI" id="CHEBI:194443"/>
        <dbReference type="EC" id="2.4.99.17"/>
    </reaction>
</comment>